<dbReference type="PROSITE" id="PS01102">
    <property type="entry name" value="ZF_DKSA_1"/>
    <property type="match status" value="1"/>
</dbReference>
<gene>
    <name evidence="8" type="ORF">MNBD_GAMMA01-251</name>
</gene>
<evidence type="ECO:0000256" key="3">
    <source>
        <dbReference type="ARBA" id="ARBA00022771"/>
    </source>
</evidence>
<dbReference type="InterPro" id="IPR020458">
    <property type="entry name" value="Znf_DskA_TraR_CS"/>
</dbReference>
<proteinExistence type="inferred from homology"/>
<sequence>MSERSINDLPEGYEPAVALKENYKPLKKEEYMCEQQIEYFRRKLVQWQEELVKESQETINNLQGEVRDIGDEAERASRETENTLELRTRDRYRKLLSKIRKALIRIQDGDYGYCEDTDEEIGLNRLIARPIATLTIDAQERWELRQRLLKEGR</sequence>
<dbReference type="InterPro" id="IPR037187">
    <property type="entry name" value="DnaK_N"/>
</dbReference>
<dbReference type="AlphaFoldDB" id="A0A3B0VJS0"/>
<evidence type="ECO:0000256" key="2">
    <source>
        <dbReference type="ARBA" id="ARBA00022723"/>
    </source>
</evidence>
<evidence type="ECO:0000259" key="7">
    <source>
        <dbReference type="Pfam" id="PF21157"/>
    </source>
</evidence>
<dbReference type="EMBL" id="UOEW01000287">
    <property type="protein sequence ID" value="VAW40790.1"/>
    <property type="molecule type" value="Genomic_DNA"/>
</dbReference>
<name>A0A3B0VJS0_9ZZZZ</name>
<dbReference type="GO" id="GO:0008270">
    <property type="term" value="F:zinc ion binding"/>
    <property type="evidence" value="ECO:0007669"/>
    <property type="project" value="UniProtKB-KW"/>
</dbReference>
<dbReference type="SUPFAM" id="SSF109635">
    <property type="entry name" value="DnaK suppressor protein DksA, alpha-hairpin domain"/>
    <property type="match status" value="1"/>
</dbReference>
<feature type="coiled-coil region" evidence="5">
    <location>
        <begin position="45"/>
        <end position="79"/>
    </location>
</feature>
<dbReference type="PANTHER" id="PTHR33823">
    <property type="entry name" value="RNA POLYMERASE-BINDING TRANSCRIPTION FACTOR DKSA-RELATED"/>
    <property type="match status" value="1"/>
</dbReference>
<accession>A0A3B0VJS0</accession>
<dbReference type="Gene3D" id="1.20.120.910">
    <property type="entry name" value="DksA, coiled-coil domain"/>
    <property type="match status" value="1"/>
</dbReference>
<protein>
    <submittedName>
        <fullName evidence="8">DksA family protein PA5536 (No Zn-finger)</fullName>
    </submittedName>
</protein>
<dbReference type="InterPro" id="IPR048489">
    <property type="entry name" value="DksA_N"/>
</dbReference>
<dbReference type="PANTHER" id="PTHR33823:SF2">
    <property type="entry name" value="RNA POLYMERASE-BINDING TRANSCRIPTION FACTOR DKSA"/>
    <property type="match status" value="1"/>
</dbReference>
<dbReference type="NCBIfam" id="TIGR02420">
    <property type="entry name" value="dksA"/>
    <property type="match status" value="1"/>
</dbReference>
<organism evidence="8">
    <name type="scientific">hydrothermal vent metagenome</name>
    <dbReference type="NCBI Taxonomy" id="652676"/>
    <lineage>
        <taxon>unclassified sequences</taxon>
        <taxon>metagenomes</taxon>
        <taxon>ecological metagenomes</taxon>
    </lineage>
</organism>
<keyword evidence="3" id="KW-0863">Zinc-finger</keyword>
<evidence type="ECO:0000256" key="4">
    <source>
        <dbReference type="ARBA" id="ARBA00022833"/>
    </source>
</evidence>
<evidence type="ECO:0000256" key="1">
    <source>
        <dbReference type="ARBA" id="ARBA00022490"/>
    </source>
</evidence>
<dbReference type="SUPFAM" id="SSF57716">
    <property type="entry name" value="Glucocorticoid receptor-like (DNA-binding domain)"/>
    <property type="match status" value="1"/>
</dbReference>
<dbReference type="Pfam" id="PF01258">
    <property type="entry name" value="zf-dskA_traR"/>
    <property type="match status" value="1"/>
</dbReference>
<dbReference type="Pfam" id="PF21157">
    <property type="entry name" value="DksA_N"/>
    <property type="match status" value="1"/>
</dbReference>
<evidence type="ECO:0000259" key="6">
    <source>
        <dbReference type="Pfam" id="PF01258"/>
    </source>
</evidence>
<feature type="domain" description="DnaK suppressor protein DksA N-terminal" evidence="7">
    <location>
        <begin position="36"/>
        <end position="106"/>
    </location>
</feature>
<dbReference type="InterPro" id="IPR000962">
    <property type="entry name" value="Znf_DskA_TraR"/>
</dbReference>
<evidence type="ECO:0000256" key="5">
    <source>
        <dbReference type="SAM" id="Coils"/>
    </source>
</evidence>
<dbReference type="PROSITE" id="PS51128">
    <property type="entry name" value="ZF_DKSA_2"/>
    <property type="match status" value="1"/>
</dbReference>
<keyword evidence="1" id="KW-0963">Cytoplasm</keyword>
<feature type="domain" description="Zinc finger DksA/TraR C4-type" evidence="6">
    <location>
        <begin position="109"/>
        <end position="141"/>
    </location>
</feature>
<evidence type="ECO:0000313" key="8">
    <source>
        <dbReference type="EMBL" id="VAW40790.1"/>
    </source>
</evidence>
<keyword evidence="2" id="KW-0479">Metal-binding</keyword>
<dbReference type="InterPro" id="IPR012784">
    <property type="entry name" value="DksA_RNA_pol-bd"/>
</dbReference>
<dbReference type="HAMAP" id="MF_00926">
    <property type="entry name" value="DksA"/>
    <property type="match status" value="1"/>
</dbReference>
<keyword evidence="5" id="KW-0175">Coiled coil</keyword>
<reference evidence="8" key="1">
    <citation type="submission" date="2018-06" db="EMBL/GenBank/DDBJ databases">
        <authorList>
            <person name="Zhirakovskaya E."/>
        </authorList>
    </citation>
    <scope>NUCLEOTIDE SEQUENCE</scope>
</reference>
<keyword evidence="4" id="KW-0862">Zinc</keyword>